<evidence type="ECO:0000313" key="2">
    <source>
        <dbReference type="Proteomes" id="UP000805193"/>
    </source>
</evidence>
<dbReference type="Proteomes" id="UP000805193">
    <property type="component" value="Unassembled WGS sequence"/>
</dbReference>
<evidence type="ECO:0000313" key="1">
    <source>
        <dbReference type="EMBL" id="KAG0420496.1"/>
    </source>
</evidence>
<feature type="non-terminal residue" evidence="1">
    <location>
        <position position="116"/>
    </location>
</feature>
<comment type="caution">
    <text evidence="1">The sequence shown here is derived from an EMBL/GenBank/DDBJ whole genome shotgun (WGS) entry which is preliminary data.</text>
</comment>
<gene>
    <name evidence="1" type="ORF">HPB47_003471</name>
</gene>
<accession>A0AC60PJZ8</accession>
<proteinExistence type="predicted"/>
<sequence length="116" mass="12517">EQTCDVNNFLSRVPPEVAIEGNASEVATGTVYHAFCKTTGYIFDGQSRVVCNADGTWGFDASMSCVKGCPNFADQDEILIIEGILPTYHLGDSITLSCPRGTELDPHVERITCLGD</sequence>
<keyword evidence="2" id="KW-1185">Reference proteome</keyword>
<feature type="non-terminal residue" evidence="1">
    <location>
        <position position="1"/>
    </location>
</feature>
<protein>
    <submittedName>
        <fullName evidence="1">Uncharacterized protein</fullName>
    </submittedName>
</protein>
<name>A0AC60PJZ8_IXOPE</name>
<organism evidence="1 2">
    <name type="scientific">Ixodes persulcatus</name>
    <name type="common">Taiga tick</name>
    <dbReference type="NCBI Taxonomy" id="34615"/>
    <lineage>
        <taxon>Eukaryota</taxon>
        <taxon>Metazoa</taxon>
        <taxon>Ecdysozoa</taxon>
        <taxon>Arthropoda</taxon>
        <taxon>Chelicerata</taxon>
        <taxon>Arachnida</taxon>
        <taxon>Acari</taxon>
        <taxon>Parasitiformes</taxon>
        <taxon>Ixodida</taxon>
        <taxon>Ixodoidea</taxon>
        <taxon>Ixodidae</taxon>
        <taxon>Ixodinae</taxon>
        <taxon>Ixodes</taxon>
    </lineage>
</organism>
<reference evidence="1 2" key="1">
    <citation type="journal article" date="2020" name="Cell">
        <title>Large-Scale Comparative Analyses of Tick Genomes Elucidate Their Genetic Diversity and Vector Capacities.</title>
        <authorList>
            <consortium name="Tick Genome and Microbiome Consortium (TIGMIC)"/>
            <person name="Jia N."/>
            <person name="Wang J."/>
            <person name="Shi W."/>
            <person name="Du L."/>
            <person name="Sun Y."/>
            <person name="Zhan W."/>
            <person name="Jiang J.F."/>
            <person name="Wang Q."/>
            <person name="Zhang B."/>
            <person name="Ji P."/>
            <person name="Bell-Sakyi L."/>
            <person name="Cui X.M."/>
            <person name="Yuan T.T."/>
            <person name="Jiang B.G."/>
            <person name="Yang W.F."/>
            <person name="Lam T.T."/>
            <person name="Chang Q.C."/>
            <person name="Ding S.J."/>
            <person name="Wang X.J."/>
            <person name="Zhu J.G."/>
            <person name="Ruan X.D."/>
            <person name="Zhao L."/>
            <person name="Wei J.T."/>
            <person name="Ye R.Z."/>
            <person name="Que T.C."/>
            <person name="Du C.H."/>
            <person name="Zhou Y.H."/>
            <person name="Cheng J.X."/>
            <person name="Dai P.F."/>
            <person name="Guo W.B."/>
            <person name="Han X.H."/>
            <person name="Huang E.J."/>
            <person name="Li L.F."/>
            <person name="Wei W."/>
            <person name="Gao Y.C."/>
            <person name="Liu J.Z."/>
            <person name="Shao H.Z."/>
            <person name="Wang X."/>
            <person name="Wang C.C."/>
            <person name="Yang T.C."/>
            <person name="Huo Q.B."/>
            <person name="Li W."/>
            <person name="Chen H.Y."/>
            <person name="Chen S.E."/>
            <person name="Zhou L.G."/>
            <person name="Ni X.B."/>
            <person name="Tian J.H."/>
            <person name="Sheng Y."/>
            <person name="Liu T."/>
            <person name="Pan Y.S."/>
            <person name="Xia L.Y."/>
            <person name="Li J."/>
            <person name="Zhao F."/>
            <person name="Cao W.C."/>
        </authorList>
    </citation>
    <scope>NUCLEOTIDE SEQUENCE [LARGE SCALE GENOMIC DNA]</scope>
    <source>
        <strain evidence="1">Iper-2018</strain>
    </source>
</reference>
<dbReference type="EMBL" id="JABSTQ010010502">
    <property type="protein sequence ID" value="KAG0420496.1"/>
    <property type="molecule type" value="Genomic_DNA"/>
</dbReference>